<name>N1QLQ0_SPHMS</name>
<dbReference type="SUPFAM" id="SSF54909">
    <property type="entry name" value="Dimeric alpha+beta barrel"/>
    <property type="match status" value="1"/>
</dbReference>
<dbReference type="Proteomes" id="UP000016931">
    <property type="component" value="Unassembled WGS sequence"/>
</dbReference>
<evidence type="ECO:0000256" key="1">
    <source>
        <dbReference type="ARBA" id="ARBA00005986"/>
    </source>
</evidence>
<dbReference type="STRING" id="692275.N1QLQ0"/>
<feature type="domain" description="EthD" evidence="2">
    <location>
        <begin position="18"/>
        <end position="89"/>
    </location>
</feature>
<dbReference type="GO" id="GO:0016491">
    <property type="term" value="F:oxidoreductase activity"/>
    <property type="evidence" value="ECO:0007669"/>
    <property type="project" value="InterPro"/>
</dbReference>
<dbReference type="InterPro" id="IPR009799">
    <property type="entry name" value="EthD_dom"/>
</dbReference>
<dbReference type="NCBIfam" id="TIGR02118">
    <property type="entry name" value="EthD family reductase"/>
    <property type="match status" value="1"/>
</dbReference>
<protein>
    <recommendedName>
        <fullName evidence="2">EthD domain-containing protein</fullName>
    </recommendedName>
</protein>
<dbReference type="HOGENOM" id="CLU_115019_1_2_1"/>
<dbReference type="EMBL" id="KB456260">
    <property type="protein sequence ID" value="EMF16668.1"/>
    <property type="molecule type" value="Genomic_DNA"/>
</dbReference>
<gene>
    <name evidence="3" type="ORF">SEPMUDRAFT_145866</name>
</gene>
<dbReference type="PANTHER" id="PTHR40260">
    <property type="entry name" value="BLR8190 PROTEIN"/>
    <property type="match status" value="1"/>
</dbReference>
<accession>N1QLQ0</accession>
<proteinExistence type="inferred from homology"/>
<dbReference type="OrthoDB" id="4892971at2759"/>
<dbReference type="RefSeq" id="XP_016764789.1">
    <property type="nucleotide sequence ID" value="XM_016903310.1"/>
</dbReference>
<dbReference type="InterPro" id="IPR011008">
    <property type="entry name" value="Dimeric_a/b-barrel"/>
</dbReference>
<comment type="similarity">
    <text evidence="1">Belongs to the tpcK family.</text>
</comment>
<dbReference type="Gene3D" id="3.30.70.100">
    <property type="match status" value="1"/>
</dbReference>
<keyword evidence="4" id="KW-1185">Reference proteome</keyword>
<evidence type="ECO:0000313" key="3">
    <source>
        <dbReference type="EMBL" id="EMF16668.1"/>
    </source>
</evidence>
<evidence type="ECO:0000313" key="4">
    <source>
        <dbReference type="Proteomes" id="UP000016931"/>
    </source>
</evidence>
<organism evidence="3 4">
    <name type="scientific">Sphaerulina musiva (strain SO2202)</name>
    <name type="common">Poplar stem canker fungus</name>
    <name type="synonym">Septoria musiva</name>
    <dbReference type="NCBI Taxonomy" id="692275"/>
    <lineage>
        <taxon>Eukaryota</taxon>
        <taxon>Fungi</taxon>
        <taxon>Dikarya</taxon>
        <taxon>Ascomycota</taxon>
        <taxon>Pezizomycotina</taxon>
        <taxon>Dothideomycetes</taxon>
        <taxon>Dothideomycetidae</taxon>
        <taxon>Mycosphaerellales</taxon>
        <taxon>Mycosphaerellaceae</taxon>
        <taxon>Sphaerulina</taxon>
    </lineage>
</organism>
<reference evidence="3 4" key="1">
    <citation type="journal article" date="2012" name="PLoS Pathog.">
        <title>Diverse lifestyles and strategies of plant pathogenesis encoded in the genomes of eighteen Dothideomycetes fungi.</title>
        <authorList>
            <person name="Ohm R.A."/>
            <person name="Feau N."/>
            <person name="Henrissat B."/>
            <person name="Schoch C.L."/>
            <person name="Horwitz B.A."/>
            <person name="Barry K.W."/>
            <person name="Condon B.J."/>
            <person name="Copeland A.C."/>
            <person name="Dhillon B."/>
            <person name="Glaser F."/>
            <person name="Hesse C.N."/>
            <person name="Kosti I."/>
            <person name="LaButti K."/>
            <person name="Lindquist E.A."/>
            <person name="Lucas S."/>
            <person name="Salamov A.A."/>
            <person name="Bradshaw R.E."/>
            <person name="Ciuffetti L."/>
            <person name="Hamelin R.C."/>
            <person name="Kema G.H.J."/>
            <person name="Lawrence C."/>
            <person name="Scott J.A."/>
            <person name="Spatafora J.W."/>
            <person name="Turgeon B.G."/>
            <person name="de Wit P.J.G.M."/>
            <person name="Zhong S."/>
            <person name="Goodwin S.B."/>
            <person name="Grigoriev I.V."/>
        </authorList>
    </citation>
    <scope>NUCLEOTIDE SEQUENCE [LARGE SCALE GENOMIC DNA]</scope>
    <source>
        <strain evidence="3 4">SO2202</strain>
    </source>
</reference>
<dbReference type="Pfam" id="PF07110">
    <property type="entry name" value="EthD"/>
    <property type="match status" value="1"/>
</dbReference>
<dbReference type="OMA" id="YLATHMP"/>
<dbReference type="PANTHER" id="PTHR40260:SF2">
    <property type="entry name" value="BLR8190 PROTEIN"/>
    <property type="match status" value="1"/>
</dbReference>
<sequence>MSAATVTVVYPQGAKFDMEYYKAKHMPLVQEKWGPFGLTSWKVMSFPSDAAYCVQATLEWKDLKSFQTAASSPAAKEVLGDVSNFSDKDPVILAGEIQFSSS</sequence>
<dbReference type="GeneID" id="27900447"/>
<dbReference type="eggNOG" id="ENOG502SXKU">
    <property type="taxonomic scope" value="Eukaryota"/>
</dbReference>
<evidence type="ECO:0000259" key="2">
    <source>
        <dbReference type="Pfam" id="PF07110"/>
    </source>
</evidence>
<dbReference type="AlphaFoldDB" id="N1QLQ0"/>